<dbReference type="InterPro" id="IPR027795">
    <property type="entry name" value="CASTOR_ACT_dom"/>
</dbReference>
<name>A0A316TT73_9ACTN</name>
<dbReference type="InterPro" id="IPR049447">
    <property type="entry name" value="A9CJY8-like_N"/>
</dbReference>
<dbReference type="CDD" id="cd04868">
    <property type="entry name" value="ACT_AK-like"/>
    <property type="match status" value="1"/>
</dbReference>
<evidence type="ECO:0000259" key="1">
    <source>
        <dbReference type="Pfam" id="PF13840"/>
    </source>
</evidence>
<dbReference type="Pfam" id="PF13840">
    <property type="entry name" value="ACT_7"/>
    <property type="match status" value="1"/>
</dbReference>
<dbReference type="InterPro" id="IPR051719">
    <property type="entry name" value="CASTOR_mTORC1"/>
</dbReference>
<keyword evidence="4" id="KW-1185">Reference proteome</keyword>
<dbReference type="AlphaFoldDB" id="A0A316TT73"/>
<organism evidence="3 4">
    <name type="scientific">Nocardioides silvaticus</name>
    <dbReference type="NCBI Taxonomy" id="2201891"/>
    <lineage>
        <taxon>Bacteria</taxon>
        <taxon>Bacillati</taxon>
        <taxon>Actinomycetota</taxon>
        <taxon>Actinomycetes</taxon>
        <taxon>Propionibacteriales</taxon>
        <taxon>Nocardioidaceae</taxon>
        <taxon>Nocardioides</taxon>
    </lineage>
</organism>
<protein>
    <submittedName>
        <fullName evidence="3">ACT domain-containing protein</fullName>
    </submittedName>
</protein>
<dbReference type="EMBL" id="QGDD01000004">
    <property type="protein sequence ID" value="PWN02746.1"/>
    <property type="molecule type" value="Genomic_DNA"/>
</dbReference>
<feature type="domain" description="A9CJY8-like N-terminal" evidence="2">
    <location>
        <begin position="32"/>
        <end position="74"/>
    </location>
</feature>
<evidence type="ECO:0000313" key="4">
    <source>
        <dbReference type="Proteomes" id="UP000245507"/>
    </source>
</evidence>
<feature type="domain" description="CASTOR ACT" evidence="1">
    <location>
        <begin position="97"/>
        <end position="144"/>
    </location>
</feature>
<dbReference type="SUPFAM" id="SSF55021">
    <property type="entry name" value="ACT-like"/>
    <property type="match status" value="2"/>
</dbReference>
<dbReference type="PANTHER" id="PTHR31131:SF6">
    <property type="entry name" value="CASTOR ACT DOMAIN-CONTAINING PROTEIN"/>
    <property type="match status" value="1"/>
</dbReference>
<evidence type="ECO:0000313" key="3">
    <source>
        <dbReference type="EMBL" id="PWN02746.1"/>
    </source>
</evidence>
<dbReference type="Pfam" id="PF21631">
    <property type="entry name" value="A9CJY8-like_N"/>
    <property type="match status" value="1"/>
</dbReference>
<evidence type="ECO:0000259" key="2">
    <source>
        <dbReference type="Pfam" id="PF21631"/>
    </source>
</evidence>
<proteinExistence type="predicted"/>
<dbReference type="Gene3D" id="3.30.2130.10">
    <property type="entry name" value="VC0802-like"/>
    <property type="match status" value="1"/>
</dbReference>
<dbReference type="Proteomes" id="UP000245507">
    <property type="component" value="Unassembled WGS sequence"/>
</dbReference>
<reference evidence="3 4" key="1">
    <citation type="submission" date="2018-05" db="EMBL/GenBank/DDBJ databases">
        <title>Nocardioides silvaticus genome.</title>
        <authorList>
            <person name="Li C."/>
            <person name="Wang G."/>
        </authorList>
    </citation>
    <scope>NUCLEOTIDE SEQUENCE [LARGE SCALE GENOMIC DNA]</scope>
    <source>
        <strain evidence="3 4">CCTCC AB 2018079</strain>
    </source>
</reference>
<gene>
    <name evidence="3" type="ORF">DJ010_10000</name>
</gene>
<sequence length="159" mass="17053">MPQPRAGVRRDHRPLDRRSRTVTYTLARYPESLAVVQLGPGADIPAWAESSSIFSVTATATETSVVCAARDVPKKARHHKPYTAFAVLPEDGSADFDLSSGVTGVLVSLLAPLAEAGVSVFALSTFDTDWILVPKNDADRAEDAWRRSGHDVTPAVPAD</sequence>
<comment type="caution">
    <text evidence="3">The sequence shown here is derived from an EMBL/GenBank/DDBJ whole genome shotgun (WGS) entry which is preliminary data.</text>
</comment>
<dbReference type="InterPro" id="IPR045865">
    <property type="entry name" value="ACT-like_dom_sf"/>
</dbReference>
<accession>A0A316TT73</accession>
<dbReference type="PANTHER" id="PTHR31131">
    <property type="entry name" value="CHROMOSOME 1, WHOLE GENOME SHOTGUN SEQUENCE"/>
    <property type="match status" value="1"/>
</dbReference>